<dbReference type="PANTHER" id="PTHR22955:SF77">
    <property type="entry name" value="ASPARTIC PUTATIVE DOMAIN-CONTAINING PROTEIN-RELATED"/>
    <property type="match status" value="1"/>
</dbReference>
<dbReference type="AlphaFoldDB" id="A0AAV6TUT5"/>
<dbReference type="PANTHER" id="PTHR22955">
    <property type="entry name" value="RETROTRANSPOSON"/>
    <property type="match status" value="1"/>
</dbReference>
<organism evidence="1 2">
    <name type="scientific">Oedothorax gibbosus</name>
    <dbReference type="NCBI Taxonomy" id="931172"/>
    <lineage>
        <taxon>Eukaryota</taxon>
        <taxon>Metazoa</taxon>
        <taxon>Ecdysozoa</taxon>
        <taxon>Arthropoda</taxon>
        <taxon>Chelicerata</taxon>
        <taxon>Arachnida</taxon>
        <taxon>Araneae</taxon>
        <taxon>Araneomorphae</taxon>
        <taxon>Entelegynae</taxon>
        <taxon>Araneoidea</taxon>
        <taxon>Linyphiidae</taxon>
        <taxon>Erigoninae</taxon>
        <taxon>Oedothorax</taxon>
    </lineage>
</organism>
<gene>
    <name evidence="1" type="ORF">JTE90_014879</name>
</gene>
<dbReference type="EMBL" id="JAFNEN010001012">
    <property type="protein sequence ID" value="KAG8175398.1"/>
    <property type="molecule type" value="Genomic_DNA"/>
</dbReference>
<dbReference type="Proteomes" id="UP000827092">
    <property type="component" value="Unassembled WGS sequence"/>
</dbReference>
<name>A0AAV6TUT5_9ARAC</name>
<accession>A0AAV6TUT5</accession>
<evidence type="ECO:0000313" key="1">
    <source>
        <dbReference type="EMBL" id="KAG8175398.1"/>
    </source>
</evidence>
<proteinExistence type="predicted"/>
<keyword evidence="2" id="KW-1185">Reference proteome</keyword>
<comment type="caution">
    <text evidence="1">The sequence shown here is derived from an EMBL/GenBank/DDBJ whole genome shotgun (WGS) entry which is preliminary data.</text>
</comment>
<evidence type="ECO:0000313" key="2">
    <source>
        <dbReference type="Proteomes" id="UP000827092"/>
    </source>
</evidence>
<protein>
    <submittedName>
        <fullName evidence="1">Uncharacterized protein</fullName>
    </submittedName>
</protein>
<sequence length="164" mass="19176">MFLNEHMALVCTPVKLLTVPRRSKLDKGRPQALENICLQQNNRILQHTTPAQWHHCPDTDNPADHLTSGTFPSQLLSLESWWQGPKWLTDVPENWPIKHLSYHPLVEVETRKTESQSFYVATTEPIIDMSRYSSYTKLLRVTAWILRFVHNCKSQQHILRFDFG</sequence>
<reference evidence="1 2" key="1">
    <citation type="journal article" date="2022" name="Nat. Ecol. Evol.">
        <title>A masculinizing supergene underlies an exaggerated male reproductive morph in a spider.</title>
        <authorList>
            <person name="Hendrickx F."/>
            <person name="De Corte Z."/>
            <person name="Sonet G."/>
            <person name="Van Belleghem S.M."/>
            <person name="Kostlbacher S."/>
            <person name="Vangestel C."/>
        </authorList>
    </citation>
    <scope>NUCLEOTIDE SEQUENCE [LARGE SCALE GENOMIC DNA]</scope>
    <source>
        <strain evidence="1">W744_W776</strain>
    </source>
</reference>